<keyword evidence="8" id="KW-0325">Glycoprotein</keyword>
<comment type="subcellular location">
    <subcellularLocation>
        <location evidence="1">Membrane</location>
        <topology evidence="1">Multi-pass membrane protein</topology>
    </subcellularLocation>
</comment>
<keyword evidence="16" id="KW-1185">Reference proteome</keyword>
<evidence type="ECO:0000256" key="10">
    <source>
        <dbReference type="ARBA" id="ARBA00023303"/>
    </source>
</evidence>
<evidence type="ECO:0000256" key="1">
    <source>
        <dbReference type="ARBA" id="ARBA00004141"/>
    </source>
</evidence>
<feature type="transmembrane region" description="Helical" evidence="12">
    <location>
        <begin position="424"/>
        <end position="444"/>
    </location>
</feature>
<keyword evidence="5" id="KW-0406">Ion transport</keyword>
<evidence type="ECO:0000313" key="15">
    <source>
        <dbReference type="EMBL" id="KAK9055210.1"/>
    </source>
</evidence>
<reference evidence="15 16" key="1">
    <citation type="submission" date="2024-04" db="EMBL/GenBank/DDBJ databases">
        <title>The reference genome of an endangered Asteraceae, Deinandra increscens subsp. villosa, native to the Central Coast of California.</title>
        <authorList>
            <person name="Guilliams M."/>
            <person name="Hasenstab-Lehman K."/>
            <person name="Meyer R."/>
            <person name="Mcevoy S."/>
        </authorList>
    </citation>
    <scope>NUCLEOTIDE SEQUENCE [LARGE SCALE GENOMIC DNA]</scope>
    <source>
        <tissue evidence="15">Leaf</tissue>
    </source>
</reference>
<feature type="chain" id="PRO_5042995005" description="Ionotropic glutamate receptor C-terminal domain-containing protein" evidence="13">
    <location>
        <begin position="26"/>
        <end position="482"/>
    </location>
</feature>
<name>A0AAP0CEQ6_9ASTR</name>
<keyword evidence="4 12" id="KW-1133">Transmembrane helix</keyword>
<feature type="compositionally biased region" description="Basic and acidic residues" evidence="11">
    <location>
        <begin position="453"/>
        <end position="467"/>
    </location>
</feature>
<dbReference type="Pfam" id="PF00060">
    <property type="entry name" value="Lig_chan"/>
    <property type="match status" value="1"/>
</dbReference>
<protein>
    <recommendedName>
        <fullName evidence="14">Ionotropic glutamate receptor C-terminal domain-containing protein</fullName>
    </recommendedName>
</protein>
<dbReference type="EMBL" id="JBCNJP010000025">
    <property type="protein sequence ID" value="KAK9055210.1"/>
    <property type="molecule type" value="Genomic_DNA"/>
</dbReference>
<evidence type="ECO:0000256" key="12">
    <source>
        <dbReference type="SAM" id="Phobius"/>
    </source>
</evidence>
<dbReference type="GO" id="GO:0015276">
    <property type="term" value="F:ligand-gated monoatomic ion channel activity"/>
    <property type="evidence" value="ECO:0007669"/>
    <property type="project" value="InterPro"/>
</dbReference>
<evidence type="ECO:0000256" key="11">
    <source>
        <dbReference type="SAM" id="MobiDB-lite"/>
    </source>
</evidence>
<dbReference type="SUPFAM" id="SSF53850">
    <property type="entry name" value="Periplasmic binding protein-like II"/>
    <property type="match status" value="1"/>
</dbReference>
<evidence type="ECO:0000256" key="7">
    <source>
        <dbReference type="ARBA" id="ARBA00023170"/>
    </source>
</evidence>
<feature type="region of interest" description="Disordered" evidence="11">
    <location>
        <begin position="453"/>
        <end position="482"/>
    </location>
</feature>
<sequence length="482" mass="55192">MRYMGVRKCSLFLFSFLLITESVTPSPESMIDSTEWVELQKNGTVNICKGTLGKLWKNDTHKQLNESYEMFNVCVPKKQGFHEFVEVNDHDKKIEGYSIAIFCLALQELPYKIQHVFRPISNENYTDVVHKLQNKSTGCDAVAADVTITSNRTKYADFTMPYMGSEIYLLVPAIRRWNQTIVTLVRPFTVRLWISLFTASILTGGSIGFLEYRAKNLGFYHAPFYQKLFMIIWFPVSKFFFQEGRILNRCSKGVLVVWLITIFIVMQIFTACLSSWLTVNQLQPKVPKEYQVVGYQKTSFVVDFFNDKEHTWMVNKPIGLTSVEDYKDALDNGTVDAIFDEYPYIDIFLAKYGNNYVKVGPLADEPGLGFAFRRGSSLHQDFSNAVVKVTESRDMAHMKKKYKFKTPVITTDAADLSVPQSLDVHSFLFLFLFMGFSTVIAIIISEISLRRSTGENDNESREMHSANRSENSTENDEAALNN</sequence>
<dbReference type="AlphaFoldDB" id="A0AAP0CEQ6"/>
<proteinExistence type="predicted"/>
<accession>A0AAP0CEQ6</accession>
<feature type="transmembrane region" description="Helical" evidence="12">
    <location>
        <begin position="224"/>
        <end position="241"/>
    </location>
</feature>
<keyword evidence="6 12" id="KW-0472">Membrane</keyword>
<evidence type="ECO:0000313" key="16">
    <source>
        <dbReference type="Proteomes" id="UP001408789"/>
    </source>
</evidence>
<evidence type="ECO:0000256" key="6">
    <source>
        <dbReference type="ARBA" id="ARBA00023136"/>
    </source>
</evidence>
<evidence type="ECO:0000256" key="9">
    <source>
        <dbReference type="ARBA" id="ARBA00023286"/>
    </source>
</evidence>
<dbReference type="InterPro" id="IPR001320">
    <property type="entry name" value="Iontro_rcpt_C"/>
</dbReference>
<feature type="signal peptide" evidence="13">
    <location>
        <begin position="1"/>
        <end position="25"/>
    </location>
</feature>
<keyword evidence="13" id="KW-0732">Signal</keyword>
<gene>
    <name evidence="15" type="ORF">SSX86_026292</name>
</gene>
<dbReference type="SMART" id="SM00079">
    <property type="entry name" value="PBPe"/>
    <property type="match status" value="1"/>
</dbReference>
<organism evidence="15 16">
    <name type="scientific">Deinandra increscens subsp. villosa</name>
    <dbReference type="NCBI Taxonomy" id="3103831"/>
    <lineage>
        <taxon>Eukaryota</taxon>
        <taxon>Viridiplantae</taxon>
        <taxon>Streptophyta</taxon>
        <taxon>Embryophyta</taxon>
        <taxon>Tracheophyta</taxon>
        <taxon>Spermatophyta</taxon>
        <taxon>Magnoliopsida</taxon>
        <taxon>eudicotyledons</taxon>
        <taxon>Gunneridae</taxon>
        <taxon>Pentapetalae</taxon>
        <taxon>asterids</taxon>
        <taxon>campanulids</taxon>
        <taxon>Asterales</taxon>
        <taxon>Asteraceae</taxon>
        <taxon>Asteroideae</taxon>
        <taxon>Heliantheae alliance</taxon>
        <taxon>Madieae</taxon>
        <taxon>Madiinae</taxon>
        <taxon>Deinandra</taxon>
    </lineage>
</organism>
<feature type="transmembrane region" description="Helical" evidence="12">
    <location>
        <begin position="253"/>
        <end position="277"/>
    </location>
</feature>
<evidence type="ECO:0000256" key="2">
    <source>
        <dbReference type="ARBA" id="ARBA00022448"/>
    </source>
</evidence>
<dbReference type="Gene3D" id="3.40.190.10">
    <property type="entry name" value="Periplasmic binding protein-like II"/>
    <property type="match status" value="3"/>
</dbReference>
<dbReference type="PANTHER" id="PTHR18966">
    <property type="entry name" value="IONOTROPIC GLUTAMATE RECEPTOR"/>
    <property type="match status" value="1"/>
</dbReference>
<evidence type="ECO:0000256" key="13">
    <source>
        <dbReference type="SAM" id="SignalP"/>
    </source>
</evidence>
<dbReference type="InterPro" id="IPR015683">
    <property type="entry name" value="Ionotropic_Glu_rcpt"/>
</dbReference>
<keyword evidence="2" id="KW-0813">Transport</keyword>
<keyword evidence="3 12" id="KW-0812">Transmembrane</keyword>
<keyword evidence="9" id="KW-1071">Ligand-gated ion channel</keyword>
<feature type="transmembrane region" description="Helical" evidence="12">
    <location>
        <begin position="190"/>
        <end position="212"/>
    </location>
</feature>
<feature type="compositionally biased region" description="Acidic residues" evidence="11">
    <location>
        <begin position="473"/>
        <end position="482"/>
    </location>
</feature>
<dbReference type="GO" id="GO:0016020">
    <property type="term" value="C:membrane"/>
    <property type="evidence" value="ECO:0007669"/>
    <property type="project" value="UniProtKB-SubCell"/>
</dbReference>
<evidence type="ECO:0000256" key="8">
    <source>
        <dbReference type="ARBA" id="ARBA00023180"/>
    </source>
</evidence>
<keyword evidence="7" id="KW-0675">Receptor</keyword>
<evidence type="ECO:0000256" key="4">
    <source>
        <dbReference type="ARBA" id="ARBA00022989"/>
    </source>
</evidence>
<dbReference type="Proteomes" id="UP001408789">
    <property type="component" value="Unassembled WGS sequence"/>
</dbReference>
<comment type="caution">
    <text evidence="15">The sequence shown here is derived from an EMBL/GenBank/DDBJ whole genome shotgun (WGS) entry which is preliminary data.</text>
</comment>
<evidence type="ECO:0000256" key="3">
    <source>
        <dbReference type="ARBA" id="ARBA00022692"/>
    </source>
</evidence>
<evidence type="ECO:0000259" key="14">
    <source>
        <dbReference type="SMART" id="SM00079"/>
    </source>
</evidence>
<keyword evidence="10" id="KW-0407">Ion channel</keyword>
<feature type="domain" description="Ionotropic glutamate receptor C-terminal" evidence="14">
    <location>
        <begin position="70"/>
        <end position="403"/>
    </location>
</feature>
<evidence type="ECO:0000256" key="5">
    <source>
        <dbReference type="ARBA" id="ARBA00023065"/>
    </source>
</evidence>